<sequence>MHLFNKILNDSDVTDRLIIHYDTIYDARHDSSGTFLEWVLFNKITNIKQIGEGGFSKVYSAIWIDGKSSYKERDDGNWEKLESEPIKVALKKLNGSQNMSVNYLNKFYGMTKDLETEEFILILQFVNMGNLRDVLSNNFNHILWKDKIKLLHDLVYDLQDAHRSNQIHKNFHSGNILRNNSLYHISDFGLSGSVKGKLDKIYGVLPYIAPEVLSGNPYTSSADIYSFGVIMVELSSGYPPFHDRKHDINLALNICNGLRPEFGSETPNIYKKLAHRCMNADPNERPKVNDKKILNILPLYEKNPDAIIISREFTFYNLPMPVNLPTVISHYLKAECSYCNKPFDEELWCKECDPYHILEGWTSEDHNIDKFIKDTIYNARNKNEIPKFLEWVPYNRFTGIKQIGKGGFSEVYFGIWKRIKNRETLYFEPMRVALKKLNGSQNISNEFLNKIKEYWKLCLSEPDILKFYGMTRDPKTKEFIMILQFANKGALRNILSNNFNNILWKDKVKCSRDLVFKLQNAHKLGYFHKNLHSGNLLQLFGTIDTYIADFGLTGPANEQNSDDKIYGVLPYIAPEVLIGKPYTLSSDIYSFGVIMVELSSGYPPFHDRKHGFDLAFDICNGLRPKIGRGTPDIYGKLAYKCMNANPNERPKAKELCCVLNVWNDILYNNKVLGHKEEKIQAMFNRKVSNISPYHEKNPDAIYFSREFIFDNLPIPINFPTNISGKCSYCNMPFIDEKLSCKECDPYCVLEGWTSGNHDIGKFIKDTIYNARNKNKNPLFLEWVSFDRFTDIKQIGNDKSSKKEYIVIWIDGHSSYKKHDGNWERLESEPVKVALKMLNGVQNMTAYYLKKLKENWNDYLSKPDSSRFYGITRDPETRGFMLIMENQDTLKNILSNNFKIFLWKDKIKCLYDLVHNIQNKHKLGVTFKDINSEGILYRKSNKRYYVSHLKSSEPKNKDNKTIYELSSGNPLFHDRKHDSNLVTDICNGFRPKFGKGTPNIYMELVQLWNDILNGKNLEYDEAEKIKALFNKADKEIPKTSILYTNNLNAKRITKKFTFDNLPTPVNLPTRYSYCNKSFDEELWCEECDPFCILEGWTSENNDIDKWIFRSVFWDMETNRGTLYFEPMRVALKKLNGSQNISNDYLNKIKAYWNLCLSEPNILRFYGMTRDPKTKEFIMILQFAEKGTLRNTLSKNFNNILWKDKIKCLHDLWKFITVIWNNRYLYRRFWINWTANEQKSDDKIYGVLPYIAPEVLIGKPYTLSSDIYSFDVIMTELASGKPPFYHREHDLNLVSDICNGLRPEFESETPHTYKKLAYSCMRANPIERPTAKELYKYLNFWNDILNDKILDCKGKKIKTEFNKADKEIPNISTLYTQHPNAKYISREFTFRNLPTPVNSLSNTLYLECSFCKISFIKELSCKECDPYCVLEGWTSGNHDIDKFIKDTIYNARNKNKNPTFLEWVSFDKFTDMEQIGEGGFAKVYSAIWADGKPSYKKQDDGSWEKLESGPIKVALKKLNESQNMSAKYLNELKIHWKLYLKSPYTLNFYGMTKEPETNDFMMILQFANNGSLRNVLSKNFNKMLWKDKIKCLYDLIYNLQNAHKLGYFHKDFHNGNLLQNTKFGITDSYITDFGLSGPASEQKSSYKIYGVLPYIAPEVLNEKPYTSSSDIYSFGVVMAELSSGKPPFHDRKHDLNLALEICNGRRPEFGKGTPDMYKKLSYRCMNANPDERPSSTELHDILKLWYSAIRDYEVENSGGKDIKTIFDEADKEIPNILTSYKTNAIYASRAFSFNNLPKPVNSSMITSYINEEENYEDTQLRELEVTSSSLPNSDSQLRELEVTSSSPPNYDSQLHELEVTSSSLPNNDSQLHELEVANSLLPNDVLINNDD</sequence>
<dbReference type="PROSITE" id="PS00107">
    <property type="entry name" value="PROTEIN_KINASE_ATP"/>
    <property type="match status" value="1"/>
</dbReference>
<feature type="domain" description="Protein kinase" evidence="5">
    <location>
        <begin position="397"/>
        <end position="666"/>
    </location>
</feature>
<feature type="domain" description="Protein kinase" evidence="5">
    <location>
        <begin position="44"/>
        <end position="300"/>
    </location>
</feature>
<evidence type="ECO:0000256" key="4">
    <source>
        <dbReference type="SAM" id="MobiDB-lite"/>
    </source>
</evidence>
<evidence type="ECO:0000313" key="6">
    <source>
        <dbReference type="EMBL" id="GES72900.1"/>
    </source>
</evidence>
<keyword evidence="6" id="KW-0808">Transferase</keyword>
<comment type="caution">
    <text evidence="6">The sequence shown here is derived from an EMBL/GenBank/DDBJ whole genome shotgun (WGS) entry which is preliminary data.</text>
</comment>
<dbReference type="Pfam" id="PF00069">
    <property type="entry name" value="Pkinase"/>
    <property type="match status" value="2"/>
</dbReference>
<evidence type="ECO:0000256" key="1">
    <source>
        <dbReference type="ARBA" id="ARBA00022741"/>
    </source>
</evidence>
<evidence type="ECO:0000256" key="2">
    <source>
        <dbReference type="ARBA" id="ARBA00022840"/>
    </source>
</evidence>
<evidence type="ECO:0000313" key="7">
    <source>
        <dbReference type="Proteomes" id="UP000615446"/>
    </source>
</evidence>
<dbReference type="PANTHER" id="PTHR44329">
    <property type="entry name" value="SERINE/THREONINE-PROTEIN KINASE TNNI3K-RELATED"/>
    <property type="match status" value="1"/>
</dbReference>
<evidence type="ECO:0000259" key="5">
    <source>
        <dbReference type="PROSITE" id="PS50011"/>
    </source>
</evidence>
<gene>
    <name evidence="6" type="ORF">RCL2_000044500</name>
</gene>
<dbReference type="GO" id="GO:0004674">
    <property type="term" value="F:protein serine/threonine kinase activity"/>
    <property type="evidence" value="ECO:0007669"/>
    <property type="project" value="TreeGrafter"/>
</dbReference>
<dbReference type="InterPro" id="IPR001245">
    <property type="entry name" value="Ser-Thr/Tyr_kinase_cat_dom"/>
</dbReference>
<feature type="binding site" evidence="3">
    <location>
        <position position="435"/>
    </location>
    <ligand>
        <name>ATP</name>
        <dbReference type="ChEBI" id="CHEBI:30616"/>
    </ligand>
</feature>
<dbReference type="Pfam" id="PF07714">
    <property type="entry name" value="PK_Tyr_Ser-Thr"/>
    <property type="match status" value="3"/>
</dbReference>
<dbReference type="InterPro" id="IPR017441">
    <property type="entry name" value="Protein_kinase_ATP_BS"/>
</dbReference>
<dbReference type="SUPFAM" id="SSF56112">
    <property type="entry name" value="Protein kinase-like (PK-like)"/>
    <property type="match status" value="5"/>
</dbReference>
<dbReference type="Proteomes" id="UP000615446">
    <property type="component" value="Unassembled WGS sequence"/>
</dbReference>
<dbReference type="InterPro" id="IPR051681">
    <property type="entry name" value="Ser/Thr_Kinases-Pseudokinases"/>
</dbReference>
<dbReference type="PANTHER" id="PTHR44329:SF298">
    <property type="entry name" value="MIXED LINEAGE KINASE DOMAIN-LIKE PROTEIN"/>
    <property type="match status" value="1"/>
</dbReference>
<feature type="region of interest" description="Disordered" evidence="4">
    <location>
        <begin position="1825"/>
        <end position="1850"/>
    </location>
</feature>
<dbReference type="PROSITE" id="PS50011">
    <property type="entry name" value="PROTEIN_KINASE_DOM"/>
    <property type="match status" value="4"/>
</dbReference>
<name>A0A8H3KRS0_9GLOM</name>
<protein>
    <submittedName>
        <fullName evidence="6">Kinase-like domain-containing protein</fullName>
    </submittedName>
</protein>
<organism evidence="6 7">
    <name type="scientific">Rhizophagus clarus</name>
    <dbReference type="NCBI Taxonomy" id="94130"/>
    <lineage>
        <taxon>Eukaryota</taxon>
        <taxon>Fungi</taxon>
        <taxon>Fungi incertae sedis</taxon>
        <taxon>Mucoromycota</taxon>
        <taxon>Glomeromycotina</taxon>
        <taxon>Glomeromycetes</taxon>
        <taxon>Glomerales</taxon>
        <taxon>Glomeraceae</taxon>
        <taxon>Rhizophagus</taxon>
    </lineage>
</organism>
<feature type="domain" description="Protein kinase" evidence="5">
    <location>
        <begin position="1467"/>
        <end position="1740"/>
    </location>
</feature>
<keyword evidence="6" id="KW-0418">Kinase</keyword>
<accession>A0A8H3KRS0</accession>
<proteinExistence type="predicted"/>
<feature type="domain" description="Protein kinase" evidence="5">
    <location>
        <begin position="1096"/>
        <end position="1338"/>
    </location>
</feature>
<reference evidence="6" key="1">
    <citation type="submission" date="2019-10" db="EMBL/GenBank/DDBJ databases">
        <title>Conservation and host-specific expression of non-tandemly repeated heterogenous ribosome RNA gene in arbuscular mycorrhizal fungi.</title>
        <authorList>
            <person name="Maeda T."/>
            <person name="Kobayashi Y."/>
            <person name="Nakagawa T."/>
            <person name="Ezawa T."/>
            <person name="Yamaguchi K."/>
            <person name="Bino T."/>
            <person name="Nishimoto Y."/>
            <person name="Shigenobu S."/>
            <person name="Kawaguchi M."/>
        </authorList>
    </citation>
    <scope>NUCLEOTIDE SEQUENCE</scope>
    <source>
        <strain evidence="6">HR1</strain>
    </source>
</reference>
<dbReference type="EMBL" id="BLAL01000004">
    <property type="protein sequence ID" value="GES72900.1"/>
    <property type="molecule type" value="Genomic_DNA"/>
</dbReference>
<dbReference type="Gene3D" id="1.10.510.10">
    <property type="entry name" value="Transferase(Phosphotransferase) domain 1"/>
    <property type="match status" value="5"/>
</dbReference>
<dbReference type="InterPro" id="IPR011009">
    <property type="entry name" value="Kinase-like_dom_sf"/>
</dbReference>
<keyword evidence="2 3" id="KW-0067">ATP-binding</keyword>
<evidence type="ECO:0000256" key="3">
    <source>
        <dbReference type="PROSITE-ProRule" id="PRU10141"/>
    </source>
</evidence>
<dbReference type="GO" id="GO:0005524">
    <property type="term" value="F:ATP binding"/>
    <property type="evidence" value="ECO:0007669"/>
    <property type="project" value="UniProtKB-UniRule"/>
</dbReference>
<keyword evidence="1 3" id="KW-0547">Nucleotide-binding</keyword>
<dbReference type="InterPro" id="IPR000719">
    <property type="entry name" value="Prot_kinase_dom"/>
</dbReference>
<feature type="compositionally biased region" description="Polar residues" evidence="4">
    <location>
        <begin position="1840"/>
        <end position="1850"/>
    </location>
</feature>
<dbReference type="OrthoDB" id="10318937at2759"/>